<evidence type="ECO:0000256" key="4">
    <source>
        <dbReference type="ARBA" id="ARBA00022692"/>
    </source>
</evidence>
<feature type="transmembrane region" description="Helical" evidence="8">
    <location>
        <begin position="79"/>
        <end position="99"/>
    </location>
</feature>
<proteinExistence type="inferred from homology"/>
<comment type="similarity">
    <text evidence="2">Belongs to the NrfD family.</text>
</comment>
<evidence type="ECO:0000256" key="8">
    <source>
        <dbReference type="SAM" id="Phobius"/>
    </source>
</evidence>
<comment type="subcellular location">
    <subcellularLocation>
        <location evidence="1">Cell membrane</location>
        <topology evidence="1">Multi-pass membrane protein</topology>
    </subcellularLocation>
</comment>
<protein>
    <recommendedName>
        <fullName evidence="11">Polysulfide reductase</fullName>
    </recommendedName>
</protein>
<feature type="compositionally biased region" description="Gly residues" evidence="7">
    <location>
        <begin position="1"/>
        <end position="13"/>
    </location>
</feature>
<dbReference type="Pfam" id="PF03916">
    <property type="entry name" value="NrfD"/>
    <property type="match status" value="1"/>
</dbReference>
<keyword evidence="4 8" id="KW-0812">Transmembrane</keyword>
<feature type="transmembrane region" description="Helical" evidence="8">
    <location>
        <begin position="185"/>
        <end position="207"/>
    </location>
</feature>
<gene>
    <name evidence="9" type="ORF">H4W31_006186</name>
</gene>
<dbReference type="AlphaFoldDB" id="A0A927M9B1"/>
<evidence type="ECO:0000256" key="3">
    <source>
        <dbReference type="ARBA" id="ARBA00022475"/>
    </source>
</evidence>
<evidence type="ECO:0000256" key="1">
    <source>
        <dbReference type="ARBA" id="ARBA00004651"/>
    </source>
</evidence>
<evidence type="ECO:0000256" key="2">
    <source>
        <dbReference type="ARBA" id="ARBA00008929"/>
    </source>
</evidence>
<evidence type="ECO:0000256" key="5">
    <source>
        <dbReference type="ARBA" id="ARBA00022989"/>
    </source>
</evidence>
<keyword evidence="6 8" id="KW-0472">Membrane</keyword>
<dbReference type="InterPro" id="IPR052049">
    <property type="entry name" value="Electron_transfer_protein"/>
</dbReference>
<keyword evidence="5 8" id="KW-1133">Transmembrane helix</keyword>
<accession>A0A927M9B1</accession>
<evidence type="ECO:0008006" key="11">
    <source>
        <dbReference type="Google" id="ProtNLM"/>
    </source>
</evidence>
<evidence type="ECO:0000313" key="10">
    <source>
        <dbReference type="Proteomes" id="UP000649753"/>
    </source>
</evidence>
<dbReference type="GO" id="GO:0005886">
    <property type="term" value="C:plasma membrane"/>
    <property type="evidence" value="ECO:0007669"/>
    <property type="project" value="UniProtKB-SubCell"/>
</dbReference>
<keyword evidence="3" id="KW-1003">Cell membrane</keyword>
<organism evidence="9 10">
    <name type="scientific">Plantactinospora soyae</name>
    <dbReference type="NCBI Taxonomy" id="1544732"/>
    <lineage>
        <taxon>Bacteria</taxon>
        <taxon>Bacillati</taxon>
        <taxon>Actinomycetota</taxon>
        <taxon>Actinomycetes</taxon>
        <taxon>Micromonosporales</taxon>
        <taxon>Micromonosporaceae</taxon>
        <taxon>Plantactinospora</taxon>
    </lineage>
</organism>
<reference evidence="9" key="1">
    <citation type="submission" date="2020-10" db="EMBL/GenBank/DDBJ databases">
        <title>Sequencing the genomes of 1000 actinobacteria strains.</title>
        <authorList>
            <person name="Klenk H.-P."/>
        </authorList>
    </citation>
    <scope>NUCLEOTIDE SEQUENCE</scope>
    <source>
        <strain evidence="9">DSM 46832</strain>
    </source>
</reference>
<dbReference type="RefSeq" id="WP_192769816.1">
    <property type="nucleotide sequence ID" value="NZ_JADBEB010000001.1"/>
</dbReference>
<feature type="transmembrane region" description="Helical" evidence="8">
    <location>
        <begin position="227"/>
        <end position="247"/>
    </location>
</feature>
<sequence length="365" mass="37192">MSGPGRGDWGGPLGERFREFRASLDQPNGAGRRRRSGRGAGSGPGVVGGEPQVVPPAEFASYYGRPIVKAPVWRHDIPAYLFTGGLAAGTALLAAGADLTGRAALRRVGRLGSLAAIGASTYFLVNDLGRPARFHHMLRVVKPTSPMSMGTWILAAFGPVAGLAAVSEIAPMLPRHGGLGLVRRLLPPVGRAAGFASAGLAPALATYTGVLLADTAMPAWHDAYPDLPFVFAGSALVAGAGAGLVAAPTAQSGPAVRLAVAGAVIETLAERRIARMGLTGEPYGVGRSARLLHAGQLLLAAGTAGALLGRRSRVLSALSGAALLASSVLTRFGVFSAGVASARDPKYTVLPQREQREKRGAGAGP</sequence>
<feature type="transmembrane region" description="Helical" evidence="8">
    <location>
        <begin position="111"/>
        <end position="129"/>
    </location>
</feature>
<feature type="transmembrane region" description="Helical" evidence="8">
    <location>
        <begin position="149"/>
        <end position="173"/>
    </location>
</feature>
<keyword evidence="10" id="KW-1185">Reference proteome</keyword>
<evidence type="ECO:0000256" key="6">
    <source>
        <dbReference type="ARBA" id="ARBA00023136"/>
    </source>
</evidence>
<evidence type="ECO:0000256" key="7">
    <source>
        <dbReference type="SAM" id="MobiDB-lite"/>
    </source>
</evidence>
<dbReference type="EMBL" id="JADBEB010000001">
    <property type="protein sequence ID" value="MBE1490548.1"/>
    <property type="molecule type" value="Genomic_DNA"/>
</dbReference>
<feature type="region of interest" description="Disordered" evidence="7">
    <location>
        <begin position="1"/>
        <end position="50"/>
    </location>
</feature>
<dbReference type="Proteomes" id="UP000649753">
    <property type="component" value="Unassembled WGS sequence"/>
</dbReference>
<comment type="caution">
    <text evidence="9">The sequence shown here is derived from an EMBL/GenBank/DDBJ whole genome shotgun (WGS) entry which is preliminary data.</text>
</comment>
<evidence type="ECO:0000313" key="9">
    <source>
        <dbReference type="EMBL" id="MBE1490548.1"/>
    </source>
</evidence>
<dbReference type="InterPro" id="IPR005614">
    <property type="entry name" value="NrfD-like"/>
</dbReference>
<name>A0A927M9B1_9ACTN</name>
<feature type="compositionally biased region" description="Gly residues" evidence="7">
    <location>
        <begin position="38"/>
        <end position="48"/>
    </location>
</feature>
<dbReference type="PANTHER" id="PTHR34856:SF2">
    <property type="entry name" value="PROTEIN NRFD"/>
    <property type="match status" value="1"/>
</dbReference>
<dbReference type="PANTHER" id="PTHR34856">
    <property type="entry name" value="PROTEIN NRFD"/>
    <property type="match status" value="1"/>
</dbReference>
<dbReference type="Gene3D" id="1.20.1630.10">
    <property type="entry name" value="Formate dehydrogenase/DMSO reductase domain"/>
    <property type="match status" value="1"/>
</dbReference>